<dbReference type="KEGG" id="ahu:A6A40_23615"/>
<feature type="coiled-coil region" evidence="10">
    <location>
        <begin position="151"/>
        <end position="232"/>
    </location>
</feature>
<keyword evidence="4 9" id="KW-1003">Cell membrane</keyword>
<evidence type="ECO:0000256" key="2">
    <source>
        <dbReference type="ARBA" id="ARBA00009477"/>
    </source>
</evidence>
<proteinExistence type="inferred from homology"/>
<dbReference type="NCBIfam" id="TIGR01843">
    <property type="entry name" value="type_I_hlyD"/>
    <property type="match status" value="1"/>
</dbReference>
<dbReference type="GO" id="GO:0015031">
    <property type="term" value="P:protein transport"/>
    <property type="evidence" value="ECO:0007669"/>
    <property type="project" value="InterPro"/>
</dbReference>
<dbReference type="PANTHER" id="PTHR30386">
    <property type="entry name" value="MEMBRANE FUSION SUBUNIT OF EMRAB-TOLC MULTIDRUG EFFLUX PUMP"/>
    <property type="match status" value="1"/>
</dbReference>
<keyword evidence="6 9" id="KW-0812">Transmembrane</keyword>
<feature type="transmembrane region" description="Helical" evidence="9">
    <location>
        <begin position="74"/>
        <end position="95"/>
    </location>
</feature>
<keyword evidence="7 9" id="KW-1133">Transmembrane helix</keyword>
<dbReference type="PRINTS" id="PR01490">
    <property type="entry name" value="RTXTOXIND"/>
</dbReference>
<dbReference type="EMBL" id="CP028905">
    <property type="protein sequence ID" value="AWB08039.1"/>
    <property type="molecule type" value="Genomic_DNA"/>
</dbReference>
<dbReference type="Gene3D" id="1.10.287.470">
    <property type="entry name" value="Helix hairpin bin"/>
    <property type="match status" value="1"/>
</dbReference>
<keyword evidence="8 9" id="KW-0472">Membrane</keyword>
<dbReference type="GO" id="GO:0005886">
    <property type="term" value="C:plasma membrane"/>
    <property type="evidence" value="ECO:0007669"/>
    <property type="project" value="UniProtKB-SubCell"/>
</dbReference>
<feature type="domain" description="AprE-like beta-barrel" evidence="12">
    <location>
        <begin position="370"/>
        <end position="465"/>
    </location>
</feature>
<gene>
    <name evidence="13" type="ORF">A6A40_23615</name>
</gene>
<keyword evidence="3 9" id="KW-0813">Transport</keyword>
<evidence type="ECO:0000256" key="10">
    <source>
        <dbReference type="SAM" id="Coils"/>
    </source>
</evidence>
<dbReference type="AlphaFoldDB" id="A0A2R4VUB6"/>
<evidence type="ECO:0000313" key="14">
    <source>
        <dbReference type="Proteomes" id="UP000077405"/>
    </source>
</evidence>
<dbReference type="OrthoDB" id="9810980at2"/>
<dbReference type="Pfam" id="PF26002">
    <property type="entry name" value="Beta-barrel_AprE"/>
    <property type="match status" value="1"/>
</dbReference>
<evidence type="ECO:0000256" key="7">
    <source>
        <dbReference type="ARBA" id="ARBA00022989"/>
    </source>
</evidence>
<accession>A0A2R4VUB6</accession>
<organism evidence="13 14">
    <name type="scientific">Azospirillum humicireducens</name>
    <dbReference type="NCBI Taxonomy" id="1226968"/>
    <lineage>
        <taxon>Bacteria</taxon>
        <taxon>Pseudomonadati</taxon>
        <taxon>Pseudomonadota</taxon>
        <taxon>Alphaproteobacteria</taxon>
        <taxon>Rhodospirillales</taxon>
        <taxon>Azospirillaceae</taxon>
        <taxon>Azospirillum</taxon>
    </lineage>
</organism>
<evidence type="ECO:0000256" key="4">
    <source>
        <dbReference type="ARBA" id="ARBA00022475"/>
    </source>
</evidence>
<geneLocation type="plasmid" evidence="13 14">
    <name>pYZ4</name>
</geneLocation>
<comment type="similarity">
    <text evidence="2 9">Belongs to the membrane fusion protein (MFP) (TC 8.A.1) family.</text>
</comment>
<evidence type="ECO:0000313" key="13">
    <source>
        <dbReference type="EMBL" id="AWB08039.1"/>
    </source>
</evidence>
<evidence type="ECO:0000256" key="11">
    <source>
        <dbReference type="SAM" id="MobiDB-lite"/>
    </source>
</evidence>
<dbReference type="InterPro" id="IPR010129">
    <property type="entry name" value="T1SS_HlyD"/>
</dbReference>
<sequence length="488" mass="54229">MAPAEPAHLGARPLTAQKLAKIETTRVPANDAAPRGPAQSLDKRSKARGKAAIGAFQKDTEAIQNAPDPFLARITLHLLALFVIGLIAWASLSFLDKIVASQGKIISTEPNVMVQPLEMAAIKQVLVRPGDVVRQGQVLATLDPTFTQADVQQLESRLANADAMIARLEAEHDGKPFVGGIDRYGYGTLQQSLWRERQAQYQSQMENYEEKLARLQSNVAKYEMDRVHLNERLKVVREIETMRSTLLATQVGSKLNLLQATSDRIDIERNLVLNQNELQGNRHDLQALLAERDVFIQQWNGKIIEELTTQRNEREAVREQLTKARKRQSLVQLDSPLDAIVLEVSPKAAPGSIAKEAEALFTLVPVGSPLEVEANIDARDLAFVQVGDKVRVKLDAYPYMQHGALDGEVTTISEDSFSNKDSNNNATGALFYRARIKLLTTTLDNVPSNFRLIPGMPLTADIKVGERRIITYFLRPILRGVDESLREP</sequence>
<dbReference type="InterPro" id="IPR058982">
    <property type="entry name" value="Beta-barrel_AprE"/>
</dbReference>
<name>A0A2R4VUB6_9PROT</name>
<keyword evidence="5 9" id="KW-0997">Cell inner membrane</keyword>
<evidence type="ECO:0000256" key="8">
    <source>
        <dbReference type="ARBA" id="ARBA00023136"/>
    </source>
</evidence>
<evidence type="ECO:0000256" key="9">
    <source>
        <dbReference type="RuleBase" id="RU365093"/>
    </source>
</evidence>
<dbReference type="PANTHER" id="PTHR30386:SF26">
    <property type="entry name" value="TRANSPORT PROTEIN COMB"/>
    <property type="match status" value="1"/>
</dbReference>
<comment type="subcellular location">
    <subcellularLocation>
        <location evidence="1 9">Cell inner membrane</location>
        <topology evidence="1 9">Single-pass membrane protein</topology>
    </subcellularLocation>
</comment>
<keyword evidence="14" id="KW-1185">Reference proteome</keyword>
<evidence type="ECO:0000256" key="3">
    <source>
        <dbReference type="ARBA" id="ARBA00022448"/>
    </source>
</evidence>
<keyword evidence="10" id="KW-0175">Coiled coil</keyword>
<evidence type="ECO:0000256" key="1">
    <source>
        <dbReference type="ARBA" id="ARBA00004377"/>
    </source>
</evidence>
<dbReference type="Proteomes" id="UP000077405">
    <property type="component" value="Plasmid pYZ4"/>
</dbReference>
<keyword evidence="13" id="KW-0614">Plasmid</keyword>
<protein>
    <recommendedName>
        <fullName evidence="9">Membrane fusion protein (MFP) family protein</fullName>
    </recommendedName>
</protein>
<feature type="region of interest" description="Disordered" evidence="11">
    <location>
        <begin position="25"/>
        <end position="45"/>
    </location>
</feature>
<evidence type="ECO:0000256" key="6">
    <source>
        <dbReference type="ARBA" id="ARBA00022692"/>
    </source>
</evidence>
<dbReference type="SUPFAM" id="SSF111369">
    <property type="entry name" value="HlyD-like secretion proteins"/>
    <property type="match status" value="1"/>
</dbReference>
<dbReference type="InterPro" id="IPR050739">
    <property type="entry name" value="MFP"/>
</dbReference>
<reference evidence="13 14" key="1">
    <citation type="submission" date="2018-04" db="EMBL/GenBank/DDBJ databases">
        <title>Complete genome sequence of the nitrogen-fixing bacterium Azospirillum humicireducens type strain SgZ-5.</title>
        <authorList>
            <person name="Yu Z."/>
        </authorList>
    </citation>
    <scope>NUCLEOTIDE SEQUENCE [LARGE SCALE GENOMIC DNA]</scope>
    <source>
        <strain evidence="13 14">SgZ-5</strain>
        <plasmid evidence="13 14">pYZ4</plasmid>
    </source>
</reference>
<dbReference type="Gene3D" id="2.40.30.170">
    <property type="match status" value="1"/>
</dbReference>
<evidence type="ECO:0000256" key="5">
    <source>
        <dbReference type="ARBA" id="ARBA00022519"/>
    </source>
</evidence>
<dbReference type="Gene3D" id="2.40.50.100">
    <property type="match status" value="1"/>
</dbReference>
<evidence type="ECO:0000259" key="12">
    <source>
        <dbReference type="Pfam" id="PF26002"/>
    </source>
</evidence>